<feature type="domain" description="Transposase IS200-like" evidence="1">
    <location>
        <begin position="9"/>
        <end position="124"/>
    </location>
</feature>
<dbReference type="PANTHER" id="PTHR34322">
    <property type="entry name" value="TRANSPOSASE, Y1_TNP DOMAIN-CONTAINING"/>
    <property type="match status" value="1"/>
</dbReference>
<dbReference type="EMBL" id="PFGP01000057">
    <property type="protein sequence ID" value="PIW66558.1"/>
    <property type="molecule type" value="Genomic_DNA"/>
</dbReference>
<reference evidence="2 3" key="1">
    <citation type="submission" date="2017-09" db="EMBL/GenBank/DDBJ databases">
        <title>Depth-based differentiation of microbial function through sediment-hosted aquifers and enrichment of novel symbionts in the deep terrestrial subsurface.</title>
        <authorList>
            <person name="Probst A.J."/>
            <person name="Ladd B."/>
            <person name="Jarett J.K."/>
            <person name="Geller-Mcgrath D.E."/>
            <person name="Sieber C.M."/>
            <person name="Emerson J.B."/>
            <person name="Anantharaman K."/>
            <person name="Thomas B.C."/>
            <person name="Malmstrom R."/>
            <person name="Stieglmeier M."/>
            <person name="Klingl A."/>
            <person name="Woyke T."/>
            <person name="Ryan C.M."/>
            <person name="Banfield J.F."/>
        </authorList>
    </citation>
    <scope>NUCLEOTIDE SEQUENCE [LARGE SCALE GENOMIC DNA]</scope>
    <source>
        <strain evidence="2">CG12_big_fil_rev_8_21_14_0_65_43_15</strain>
    </source>
</reference>
<evidence type="ECO:0000313" key="2">
    <source>
        <dbReference type="EMBL" id="PIW66558.1"/>
    </source>
</evidence>
<dbReference type="SUPFAM" id="SSF143422">
    <property type="entry name" value="Transposase IS200-like"/>
    <property type="match status" value="1"/>
</dbReference>
<protein>
    <recommendedName>
        <fullName evidence="1">Transposase IS200-like domain-containing protein</fullName>
    </recommendedName>
</protein>
<dbReference type="SMART" id="SM01321">
    <property type="entry name" value="Y1_Tnp"/>
    <property type="match status" value="1"/>
</dbReference>
<dbReference type="InterPro" id="IPR036515">
    <property type="entry name" value="Transposase_17_sf"/>
</dbReference>
<dbReference type="Proteomes" id="UP000231267">
    <property type="component" value="Unassembled WGS sequence"/>
</dbReference>
<name>A0A2J0LFD4_9BACT</name>
<sequence>MARRLRVSGENVIYHVSSKCNNDEFLLDTFEKFEKYLEIIGDCKKRYDFKLYHYALLNNHIHLLLQTCEKDSISEILKFVSGVYAGWYNRINNRKGHFWKDRFGSKIIDKENYFLRCAIYIELNPVRAGLVKNPADWRFSSAATSLHGVKNTIIDMSEVLLSLGKTEEERQSEYKALLDFELDRTNALNKAIAEKDKKTARKILRQGQMYSDFIPYKLALTNLFGYSLTKIHLGV</sequence>
<dbReference type="GO" id="GO:0006313">
    <property type="term" value="P:DNA transposition"/>
    <property type="evidence" value="ECO:0007669"/>
    <property type="project" value="InterPro"/>
</dbReference>
<dbReference type="GO" id="GO:0003677">
    <property type="term" value="F:DNA binding"/>
    <property type="evidence" value="ECO:0007669"/>
    <property type="project" value="InterPro"/>
</dbReference>
<evidence type="ECO:0000313" key="3">
    <source>
        <dbReference type="Proteomes" id="UP000231267"/>
    </source>
</evidence>
<dbReference type="InterPro" id="IPR002686">
    <property type="entry name" value="Transposase_17"/>
</dbReference>
<evidence type="ECO:0000259" key="1">
    <source>
        <dbReference type="SMART" id="SM01321"/>
    </source>
</evidence>
<proteinExistence type="predicted"/>
<gene>
    <name evidence="2" type="ORF">COW11_02675</name>
</gene>
<dbReference type="PANTHER" id="PTHR34322:SF2">
    <property type="entry name" value="TRANSPOSASE IS200-LIKE DOMAIN-CONTAINING PROTEIN"/>
    <property type="match status" value="1"/>
</dbReference>
<organism evidence="2 3">
    <name type="scientific">Candidatus Taenaricola geysiri</name>
    <dbReference type="NCBI Taxonomy" id="1974752"/>
    <lineage>
        <taxon>Bacteria</taxon>
        <taxon>Pseudomonadati</taxon>
        <taxon>Candidatus Omnitrophota</taxon>
        <taxon>Candidatus Taenaricola</taxon>
    </lineage>
</organism>
<accession>A0A2J0LFD4</accession>
<dbReference type="AlphaFoldDB" id="A0A2J0LFD4"/>
<dbReference type="Gene3D" id="3.30.70.1290">
    <property type="entry name" value="Transposase IS200-like"/>
    <property type="match status" value="1"/>
</dbReference>
<comment type="caution">
    <text evidence="2">The sequence shown here is derived from an EMBL/GenBank/DDBJ whole genome shotgun (WGS) entry which is preliminary data.</text>
</comment>
<dbReference type="GO" id="GO:0004803">
    <property type="term" value="F:transposase activity"/>
    <property type="evidence" value="ECO:0007669"/>
    <property type="project" value="InterPro"/>
</dbReference>
<dbReference type="Pfam" id="PF01797">
    <property type="entry name" value="Y1_Tnp"/>
    <property type="match status" value="1"/>
</dbReference>